<dbReference type="AlphaFoldDB" id="A0A0U4F3Q1"/>
<evidence type="ECO:0000313" key="3">
    <source>
        <dbReference type="EMBL" id="ALX48214.1"/>
    </source>
</evidence>
<feature type="domain" description="ATP-grasp" evidence="2">
    <location>
        <begin position="102"/>
        <end position="281"/>
    </location>
</feature>
<dbReference type="PANTHER" id="PTHR21621:SF2">
    <property type="entry name" value="COENZYME GAMMA-F420-2:ALPHA-L-GLUTAMATE LIGASE"/>
    <property type="match status" value="1"/>
</dbReference>
<dbReference type="SUPFAM" id="SSF56059">
    <property type="entry name" value="Glutathione synthetase ATP-binding domain-like"/>
    <property type="match status" value="1"/>
</dbReference>
<dbReference type="Gene3D" id="3.40.50.20">
    <property type="match status" value="1"/>
</dbReference>
<evidence type="ECO:0000259" key="2">
    <source>
        <dbReference type="PROSITE" id="PS50975"/>
    </source>
</evidence>
<dbReference type="EMBL" id="CP013862">
    <property type="protein sequence ID" value="ALX48214.1"/>
    <property type="molecule type" value="Genomic_DNA"/>
</dbReference>
<keyword evidence="4" id="KW-1185">Reference proteome</keyword>
<gene>
    <name evidence="3" type="ORF">AOX59_06085</name>
</gene>
<dbReference type="GO" id="GO:0005737">
    <property type="term" value="C:cytoplasm"/>
    <property type="evidence" value="ECO:0007669"/>
    <property type="project" value="TreeGrafter"/>
</dbReference>
<dbReference type="GO" id="GO:0043774">
    <property type="term" value="F:coenzyme F420-2 alpha-glutamyl ligase activity"/>
    <property type="evidence" value="ECO:0007669"/>
    <property type="project" value="TreeGrafter"/>
</dbReference>
<organism evidence="3 4">
    <name type="scientific">Lentibacillus amyloliquefaciens</name>
    <dbReference type="NCBI Taxonomy" id="1472767"/>
    <lineage>
        <taxon>Bacteria</taxon>
        <taxon>Bacillati</taxon>
        <taxon>Bacillota</taxon>
        <taxon>Bacilli</taxon>
        <taxon>Bacillales</taxon>
        <taxon>Bacillaceae</taxon>
        <taxon>Lentibacillus</taxon>
    </lineage>
</organism>
<keyword evidence="1" id="KW-0067">ATP-binding</keyword>
<reference evidence="3 4" key="1">
    <citation type="submission" date="2016-01" db="EMBL/GenBank/DDBJ databases">
        <title>Complete genome sequence of strain Lentibacillus amyloliquefaciens LAM0015T isolated from saline sediment.</title>
        <authorList>
            <person name="Wang J.-L."/>
            <person name="He M.-X."/>
        </authorList>
    </citation>
    <scope>NUCLEOTIDE SEQUENCE [LARGE SCALE GENOMIC DNA]</scope>
    <source>
        <strain evidence="3 4">LAM0015</strain>
    </source>
</reference>
<dbReference type="KEGG" id="lao:AOX59_06085"/>
<dbReference type="Pfam" id="PF08443">
    <property type="entry name" value="RimK"/>
    <property type="match status" value="1"/>
</dbReference>
<dbReference type="PROSITE" id="PS50975">
    <property type="entry name" value="ATP_GRASP"/>
    <property type="match status" value="1"/>
</dbReference>
<evidence type="ECO:0000313" key="4">
    <source>
        <dbReference type="Proteomes" id="UP000050331"/>
    </source>
</evidence>
<dbReference type="Gene3D" id="3.30.470.20">
    <property type="entry name" value="ATP-grasp fold, B domain"/>
    <property type="match status" value="1"/>
</dbReference>
<dbReference type="InterPro" id="IPR011761">
    <property type="entry name" value="ATP-grasp"/>
</dbReference>
<proteinExistence type="predicted"/>
<dbReference type="GO" id="GO:0005524">
    <property type="term" value="F:ATP binding"/>
    <property type="evidence" value="ECO:0007669"/>
    <property type="project" value="UniProtKB-UniRule"/>
</dbReference>
<sequence>MKGWLIYNKTDAEQNELYIDWFIKEAREQNMSLQLILREDLTAGVMRHENTVMLHGKPVDLPNFAVVRTIEPLLNLQLESFGIDVYNPSKTAFICNDKARTHFHLTNSGIPMADTIVVSSRTKLPESAPFNFPFVIKTTSGRGGKQVKLITNTQTWQELKRQQLSDNIIIQSAAHIQPGKDVRVFVIGNDIIGAVMRNNEHDFRANYKLGGTASWYELDAYETALVRRIIDQFEIGMAGIDFLIDKDGQLVFNEIEDVVGSRTLSAVSDINILQKYVAHIKNGSSL</sequence>
<dbReference type="OrthoDB" id="4426445at2"/>
<accession>A0A0U4F3Q1</accession>
<protein>
    <recommendedName>
        <fullName evidence="2">ATP-grasp domain-containing protein</fullName>
    </recommendedName>
</protein>
<dbReference type="STRING" id="1472767.AOX59_06085"/>
<dbReference type="RefSeq" id="WP_068443289.1">
    <property type="nucleotide sequence ID" value="NZ_CP013862.1"/>
</dbReference>
<dbReference type="GO" id="GO:0046872">
    <property type="term" value="F:metal ion binding"/>
    <property type="evidence" value="ECO:0007669"/>
    <property type="project" value="InterPro"/>
</dbReference>
<dbReference type="Proteomes" id="UP000050331">
    <property type="component" value="Chromosome"/>
</dbReference>
<dbReference type="PANTHER" id="PTHR21621">
    <property type="entry name" value="RIBOSOMAL PROTEIN S6 MODIFICATION PROTEIN"/>
    <property type="match status" value="1"/>
</dbReference>
<keyword evidence="1" id="KW-0547">Nucleotide-binding</keyword>
<name>A0A0U4F3Q1_9BACI</name>
<evidence type="ECO:0000256" key="1">
    <source>
        <dbReference type="PROSITE-ProRule" id="PRU00409"/>
    </source>
</evidence>
<dbReference type="InterPro" id="IPR013651">
    <property type="entry name" value="ATP-grasp_RimK-type"/>
</dbReference>